<evidence type="ECO:0000313" key="2">
    <source>
        <dbReference type="Proteomes" id="UP000017148"/>
    </source>
</evidence>
<comment type="caution">
    <text evidence="1">The sequence shown here is derived from an EMBL/GenBank/DDBJ whole genome shotgun (WGS) entry which is preliminary data.</text>
</comment>
<protein>
    <recommendedName>
        <fullName evidence="3">ATPase</fullName>
    </recommendedName>
</protein>
<reference evidence="1 2" key="1">
    <citation type="journal article" date="2013" name="Environ. Microbiol.">
        <title>Genome analysis of Chitinivibrio alkaliphilus gen. nov., sp. nov., a novel extremely haloalkaliphilic anaerobic chitinolytic bacterium from the candidate phylum Termite Group 3.</title>
        <authorList>
            <person name="Sorokin D.Y."/>
            <person name="Gumerov V.M."/>
            <person name="Rakitin A.L."/>
            <person name="Beletsky A.V."/>
            <person name="Damste J.S."/>
            <person name="Muyzer G."/>
            <person name="Mardanov A.V."/>
            <person name="Ravin N.V."/>
        </authorList>
    </citation>
    <scope>NUCLEOTIDE SEQUENCE [LARGE SCALE GENOMIC DNA]</scope>
    <source>
        <strain evidence="1 2">ACht1</strain>
    </source>
</reference>
<dbReference type="EMBL" id="ASJR01000023">
    <property type="protein sequence ID" value="ERP30993.1"/>
    <property type="molecule type" value="Genomic_DNA"/>
</dbReference>
<name>U7D4X5_9BACT</name>
<proteinExistence type="predicted"/>
<sequence>MDLLLTRGMRRLAFEFKTSLAPNLSRGFWNACNDIAPDHTYVVIPEGDRYELKESVSVISLSDLIQPGQMQ</sequence>
<evidence type="ECO:0000313" key="1">
    <source>
        <dbReference type="EMBL" id="ERP30993.1"/>
    </source>
</evidence>
<evidence type="ECO:0008006" key="3">
    <source>
        <dbReference type="Google" id="ProtNLM"/>
    </source>
</evidence>
<dbReference type="RefSeq" id="WP_034637775.1">
    <property type="nucleotide sequence ID" value="NZ_ASJR01000023.1"/>
</dbReference>
<dbReference type="OrthoDB" id="9778168at2"/>
<keyword evidence="2" id="KW-1185">Reference proteome</keyword>
<accession>U7D4X5</accession>
<gene>
    <name evidence="1" type="ORF">CALK_2130</name>
</gene>
<dbReference type="Proteomes" id="UP000017148">
    <property type="component" value="Unassembled WGS sequence"/>
</dbReference>
<dbReference type="AlphaFoldDB" id="U7D4X5"/>
<organism evidence="1 2">
    <name type="scientific">Chitinivibrio alkaliphilus ACht1</name>
    <dbReference type="NCBI Taxonomy" id="1313304"/>
    <lineage>
        <taxon>Bacteria</taxon>
        <taxon>Pseudomonadati</taxon>
        <taxon>Fibrobacterota</taxon>
        <taxon>Chitinivibrionia</taxon>
        <taxon>Chitinivibrionales</taxon>
        <taxon>Chitinivibrionaceae</taxon>
        <taxon>Chitinivibrio</taxon>
    </lineage>
</organism>
<dbReference type="eggNOG" id="COG1373">
    <property type="taxonomic scope" value="Bacteria"/>
</dbReference>